<evidence type="ECO:0000256" key="7">
    <source>
        <dbReference type="SAM" id="Phobius"/>
    </source>
</evidence>
<proteinExistence type="predicted"/>
<feature type="transmembrane region" description="Helical" evidence="7">
    <location>
        <begin position="86"/>
        <end position="105"/>
    </location>
</feature>
<keyword evidence="2" id="KW-0813">Transport</keyword>
<dbReference type="PANTHER" id="PTHR23501:SF51">
    <property type="entry name" value="MULTIDRUG RESISTANCE PROTEIN B"/>
    <property type="match status" value="1"/>
</dbReference>
<dbReference type="Proteomes" id="UP000185841">
    <property type="component" value="Unassembled WGS sequence"/>
</dbReference>
<evidence type="ECO:0000313" key="9">
    <source>
        <dbReference type="EMBL" id="SIQ29163.1"/>
    </source>
</evidence>
<feature type="transmembrane region" description="Helical" evidence="7">
    <location>
        <begin position="341"/>
        <end position="360"/>
    </location>
</feature>
<organism evidence="9 10">
    <name type="scientific">Aquipseudomonas alcaligenes</name>
    <name type="common">Pseudomonas alcaligenes</name>
    <dbReference type="NCBI Taxonomy" id="43263"/>
    <lineage>
        <taxon>Bacteria</taxon>
        <taxon>Pseudomonadati</taxon>
        <taxon>Pseudomonadota</taxon>
        <taxon>Gammaproteobacteria</taxon>
        <taxon>Pseudomonadales</taxon>
        <taxon>Pseudomonadaceae</taxon>
        <taxon>Aquipseudomonas</taxon>
    </lineage>
</organism>
<dbReference type="PANTHER" id="PTHR23501">
    <property type="entry name" value="MAJOR FACILITATOR SUPERFAMILY"/>
    <property type="match status" value="1"/>
</dbReference>
<feature type="transmembrane region" description="Helical" evidence="7">
    <location>
        <begin position="372"/>
        <end position="394"/>
    </location>
</feature>
<evidence type="ECO:0000256" key="4">
    <source>
        <dbReference type="ARBA" id="ARBA00022692"/>
    </source>
</evidence>
<feature type="transmembrane region" description="Helical" evidence="7">
    <location>
        <begin position="206"/>
        <end position="226"/>
    </location>
</feature>
<evidence type="ECO:0000256" key="3">
    <source>
        <dbReference type="ARBA" id="ARBA00022475"/>
    </source>
</evidence>
<dbReference type="RefSeq" id="WP_076426032.1">
    <property type="nucleotide sequence ID" value="NZ_FTMP01000003.1"/>
</dbReference>
<feature type="transmembrane region" description="Helical" evidence="7">
    <location>
        <begin position="57"/>
        <end position="79"/>
    </location>
</feature>
<dbReference type="InterPro" id="IPR036259">
    <property type="entry name" value="MFS_trans_sf"/>
</dbReference>
<dbReference type="Gene3D" id="1.20.1250.20">
    <property type="entry name" value="MFS general substrate transporter like domains"/>
    <property type="match status" value="1"/>
</dbReference>
<dbReference type="Gene3D" id="1.20.1720.10">
    <property type="entry name" value="Multidrug resistance protein D"/>
    <property type="match status" value="1"/>
</dbReference>
<dbReference type="AlphaFoldDB" id="A0A1N6RJZ0"/>
<feature type="transmembrane region" description="Helical" evidence="7">
    <location>
        <begin position="145"/>
        <end position="162"/>
    </location>
</feature>
<dbReference type="NCBIfam" id="TIGR00711">
    <property type="entry name" value="efflux_EmrB"/>
    <property type="match status" value="1"/>
</dbReference>
<dbReference type="SUPFAM" id="SSF103473">
    <property type="entry name" value="MFS general substrate transporter"/>
    <property type="match status" value="1"/>
</dbReference>
<feature type="transmembrane region" description="Helical" evidence="7">
    <location>
        <begin position="111"/>
        <end position="133"/>
    </location>
</feature>
<evidence type="ECO:0000256" key="2">
    <source>
        <dbReference type="ARBA" id="ARBA00022448"/>
    </source>
</evidence>
<feature type="domain" description="Major facilitator superfamily (MFS) profile" evidence="8">
    <location>
        <begin position="20"/>
        <end position="508"/>
    </location>
</feature>
<dbReference type="FunFam" id="1.20.1250.20:FF:000608">
    <property type="entry name" value="EmrB/QacA family drug resistance transporter"/>
    <property type="match status" value="1"/>
</dbReference>
<dbReference type="GO" id="GO:0005886">
    <property type="term" value="C:plasma membrane"/>
    <property type="evidence" value="ECO:0007669"/>
    <property type="project" value="UniProtKB-SubCell"/>
</dbReference>
<feature type="transmembrane region" description="Helical" evidence="7">
    <location>
        <begin position="238"/>
        <end position="257"/>
    </location>
</feature>
<dbReference type="GO" id="GO:0022857">
    <property type="term" value="F:transmembrane transporter activity"/>
    <property type="evidence" value="ECO:0007669"/>
    <property type="project" value="InterPro"/>
</dbReference>
<dbReference type="FunFam" id="1.20.1720.10:FF:000016">
    <property type="entry name" value="EmrB/QacA family drug resistance transporter"/>
    <property type="match status" value="1"/>
</dbReference>
<feature type="transmembrane region" description="Helical" evidence="7">
    <location>
        <begin position="406"/>
        <end position="426"/>
    </location>
</feature>
<dbReference type="Pfam" id="PF07690">
    <property type="entry name" value="MFS_1"/>
    <property type="match status" value="1"/>
</dbReference>
<keyword evidence="6 7" id="KW-0472">Membrane</keyword>
<sequence length="516" mass="55911">MAADELLRPQGEPSRRDWIAVMSAMLGAFMAVLDIQITNSSLKDIQGALSATLEEGSWISTSYLVAEIIMIPLTAWLVQLLSARRLAVWVSVGFLISSLLCSMAWSLESMIAFRALQGFTGGALIPLAFTMTLIKLPEHHRAKGMALFAITATFAPSIGPTLGGWLTENWGWEYIFYINVPPGLLMIAGLMYGLEKKAPHWELLKSTDYAGIVTLGLGLGCLQVFLEEGHRKDWLESSLIVGLGSVAAISLVLFVILQLSRDNPLINLRILRERNFGLTSISSLGMGLGLYGSIYLLPLYLAQIQGYNALQIGEVIMWMGLPQLFLIPLVPQLMKVISPKWLCAIGFALFGASSFFSGTLNPDFAGEQFNHIQLIRALGQPMIMVTISLIATAYIQPQDAGSASSLFNILRNLGGAIGIALLATLLDSRAKTYFDYLREALVPGNPQVDERLALLTEQLGSSQAALGKLSEITHQQATIMAYNDAFHFVGIALAISMLAVLLTRRLPAGATGGAAH</sequence>
<feature type="transmembrane region" description="Helical" evidence="7">
    <location>
        <begin position="18"/>
        <end position="37"/>
    </location>
</feature>
<evidence type="ECO:0000313" key="10">
    <source>
        <dbReference type="Proteomes" id="UP000185841"/>
    </source>
</evidence>
<dbReference type="InterPro" id="IPR020846">
    <property type="entry name" value="MFS_dom"/>
</dbReference>
<keyword evidence="3" id="KW-1003">Cell membrane</keyword>
<protein>
    <submittedName>
        <fullName evidence="9">MFS transporter, DHA2 family, multidrug resistance protein</fullName>
    </submittedName>
</protein>
<feature type="transmembrane region" description="Helical" evidence="7">
    <location>
        <begin position="309"/>
        <end position="329"/>
    </location>
</feature>
<reference evidence="9 10" key="1">
    <citation type="submission" date="2017-01" db="EMBL/GenBank/DDBJ databases">
        <authorList>
            <person name="Mah S.A."/>
            <person name="Swanson W.J."/>
            <person name="Moy G.W."/>
            <person name="Vacquier V.D."/>
        </authorList>
    </citation>
    <scope>NUCLEOTIDE SEQUENCE [LARGE SCALE GENOMIC DNA]</scope>
    <source>
        <strain evidence="9 10">RU36E</strain>
    </source>
</reference>
<dbReference type="PROSITE" id="PS50850">
    <property type="entry name" value="MFS"/>
    <property type="match status" value="1"/>
</dbReference>
<comment type="subcellular location">
    <subcellularLocation>
        <location evidence="1">Cell membrane</location>
        <topology evidence="1">Multi-pass membrane protein</topology>
    </subcellularLocation>
</comment>
<dbReference type="CDD" id="cd17503">
    <property type="entry name" value="MFS_LmrB_MDR_like"/>
    <property type="match status" value="1"/>
</dbReference>
<evidence type="ECO:0000256" key="6">
    <source>
        <dbReference type="ARBA" id="ARBA00023136"/>
    </source>
</evidence>
<evidence type="ECO:0000256" key="5">
    <source>
        <dbReference type="ARBA" id="ARBA00022989"/>
    </source>
</evidence>
<name>A0A1N6RJZ0_AQUAC</name>
<keyword evidence="4 7" id="KW-0812">Transmembrane</keyword>
<accession>A0A1N6RJZ0</accession>
<feature type="transmembrane region" description="Helical" evidence="7">
    <location>
        <begin position="278"/>
        <end position="297"/>
    </location>
</feature>
<evidence type="ECO:0000259" key="8">
    <source>
        <dbReference type="PROSITE" id="PS50850"/>
    </source>
</evidence>
<feature type="transmembrane region" description="Helical" evidence="7">
    <location>
        <begin position="485"/>
        <end position="502"/>
    </location>
</feature>
<dbReference type="EMBL" id="FTMP01000003">
    <property type="protein sequence ID" value="SIQ29163.1"/>
    <property type="molecule type" value="Genomic_DNA"/>
</dbReference>
<keyword evidence="5 7" id="KW-1133">Transmembrane helix</keyword>
<evidence type="ECO:0000256" key="1">
    <source>
        <dbReference type="ARBA" id="ARBA00004651"/>
    </source>
</evidence>
<dbReference type="InterPro" id="IPR004638">
    <property type="entry name" value="EmrB-like"/>
</dbReference>
<dbReference type="InterPro" id="IPR011701">
    <property type="entry name" value="MFS"/>
</dbReference>
<gene>
    <name evidence="9" type="ORF">SAMN05878282_10336</name>
</gene>
<feature type="transmembrane region" description="Helical" evidence="7">
    <location>
        <begin position="174"/>
        <end position="194"/>
    </location>
</feature>